<dbReference type="Proteomes" id="UP000029844">
    <property type="component" value="Unassembled WGS sequence"/>
</dbReference>
<feature type="domain" description="Glycosyltransferase 2-like" evidence="2">
    <location>
        <begin position="7"/>
        <end position="126"/>
    </location>
</feature>
<evidence type="ECO:0000313" key="3">
    <source>
        <dbReference type="EMBL" id="KGL43353.1"/>
    </source>
</evidence>
<dbReference type="Gene3D" id="3.90.550.10">
    <property type="entry name" value="Spore Coat Polysaccharide Biosynthesis Protein SpsA, Chain A"/>
    <property type="match status" value="1"/>
</dbReference>
<comment type="caution">
    <text evidence="3">The sequence shown here is derived from an EMBL/GenBank/DDBJ whole genome shotgun (WGS) entry which is preliminary data.</text>
</comment>
<evidence type="ECO:0000259" key="2">
    <source>
        <dbReference type="Pfam" id="PF00535"/>
    </source>
</evidence>
<sequence>MEAVKVSIIIPVYNIEKYVERCLDSILAQTYPHFEVIVVDDGATDRSAQLAAKYVLRDTRVRLLHKTNGGQASARNLGLEQANGDYLLMVDGDDYLLPDLLEKCVEKLELGADIVAFDYFSLNHKQQQNYVAVGTSAITAGTAPWNKMYRRALWQDVFFPEGLWYEDLGVVPFVLAKAENVCKIDEAFYVYDQSREDSQTNTVNTVRYKDILQVLAHLQRQIATLPDVQTDLMAGMYLEQLGYVMTLSKSSTIKNKSERRFFLRVMQQELEKVCPHWVELTHKPESRQLKKIRRLAMRCYFRGYFLLGDMLYVWPKKLKQIGVNE</sequence>
<dbReference type="EMBL" id="JNFA01000006">
    <property type="protein sequence ID" value="KGL43353.1"/>
    <property type="molecule type" value="Genomic_DNA"/>
</dbReference>
<dbReference type="eggNOG" id="COG0463">
    <property type="taxonomic scope" value="Bacteria"/>
</dbReference>
<evidence type="ECO:0000313" key="4">
    <source>
        <dbReference type="Proteomes" id="UP000029844"/>
    </source>
</evidence>
<dbReference type="Pfam" id="PF00535">
    <property type="entry name" value="Glycos_transf_2"/>
    <property type="match status" value="1"/>
</dbReference>
<dbReference type="InterPro" id="IPR029044">
    <property type="entry name" value="Nucleotide-diphossugar_trans"/>
</dbReference>
<gene>
    <name evidence="3" type="ORF">EP57_03115</name>
</gene>
<dbReference type="SUPFAM" id="SSF53448">
    <property type="entry name" value="Nucleotide-diphospho-sugar transferases"/>
    <property type="match status" value="1"/>
</dbReference>
<dbReference type="OrthoDB" id="396512at2"/>
<protein>
    <recommendedName>
        <fullName evidence="2">Glycosyltransferase 2-like domain-containing protein</fullName>
    </recommendedName>
</protein>
<dbReference type="PANTHER" id="PTHR22916:SF3">
    <property type="entry name" value="UDP-GLCNAC:BETAGAL BETA-1,3-N-ACETYLGLUCOSAMINYLTRANSFERASE-LIKE PROTEIN 1"/>
    <property type="match status" value="1"/>
</dbReference>
<dbReference type="RefSeq" id="WP_052167518.1">
    <property type="nucleotide sequence ID" value="NZ_CBCSHQ010000020.1"/>
</dbReference>
<dbReference type="InterPro" id="IPR001173">
    <property type="entry name" value="Glyco_trans_2-like"/>
</dbReference>
<evidence type="ECO:0000256" key="1">
    <source>
        <dbReference type="ARBA" id="ARBA00006739"/>
    </source>
</evidence>
<dbReference type="STRING" id="1552123.EP57_03115"/>
<proteinExistence type="inferred from homology"/>
<dbReference type="PANTHER" id="PTHR22916">
    <property type="entry name" value="GLYCOSYLTRANSFERASE"/>
    <property type="match status" value="1"/>
</dbReference>
<name>A0A099WFL2_9LIST</name>
<keyword evidence="4" id="KW-1185">Reference proteome</keyword>
<dbReference type="GeneID" id="58718986"/>
<dbReference type="AlphaFoldDB" id="A0A099WFL2"/>
<dbReference type="GO" id="GO:0016758">
    <property type="term" value="F:hexosyltransferase activity"/>
    <property type="evidence" value="ECO:0007669"/>
    <property type="project" value="UniProtKB-ARBA"/>
</dbReference>
<dbReference type="CDD" id="cd00761">
    <property type="entry name" value="Glyco_tranf_GTA_type"/>
    <property type="match status" value="1"/>
</dbReference>
<reference evidence="3 4" key="1">
    <citation type="submission" date="2014-05" db="EMBL/GenBank/DDBJ databases">
        <title>Novel Listeriaceae from food processing environments.</title>
        <authorList>
            <person name="den Bakker H.C."/>
        </authorList>
    </citation>
    <scope>NUCLEOTIDE SEQUENCE [LARGE SCALE GENOMIC DNA]</scope>
    <source>
        <strain evidence="3 4">FSL A5-0281</strain>
    </source>
</reference>
<organism evidence="3 4">
    <name type="scientific">Listeria booriae</name>
    <dbReference type="NCBI Taxonomy" id="1552123"/>
    <lineage>
        <taxon>Bacteria</taxon>
        <taxon>Bacillati</taxon>
        <taxon>Bacillota</taxon>
        <taxon>Bacilli</taxon>
        <taxon>Bacillales</taxon>
        <taxon>Listeriaceae</taxon>
        <taxon>Listeria</taxon>
    </lineage>
</organism>
<comment type="similarity">
    <text evidence="1">Belongs to the glycosyltransferase 2 family.</text>
</comment>
<accession>A0A099WFL2</accession>